<feature type="transmembrane region" description="Helical" evidence="2">
    <location>
        <begin position="208"/>
        <end position="228"/>
    </location>
</feature>
<name>A0A9D1DNC3_9FIRM</name>
<organism evidence="3 4">
    <name type="scientific">Candidatus Scatomorpha intestinigallinarum</name>
    <dbReference type="NCBI Taxonomy" id="2840923"/>
    <lineage>
        <taxon>Bacteria</taxon>
        <taxon>Bacillati</taxon>
        <taxon>Bacillota</taxon>
        <taxon>Clostridia</taxon>
        <taxon>Eubacteriales</taxon>
        <taxon>Candidatus Scatomorpha</taxon>
    </lineage>
</organism>
<gene>
    <name evidence="3" type="ORF">IAD36_10195</name>
</gene>
<keyword evidence="2" id="KW-0812">Transmembrane</keyword>
<feature type="transmembrane region" description="Helical" evidence="2">
    <location>
        <begin position="240"/>
        <end position="259"/>
    </location>
</feature>
<feature type="transmembrane region" description="Helical" evidence="2">
    <location>
        <begin position="177"/>
        <end position="196"/>
    </location>
</feature>
<feature type="transmembrane region" description="Helical" evidence="2">
    <location>
        <begin position="271"/>
        <end position="293"/>
    </location>
</feature>
<comment type="caution">
    <text evidence="3">The sequence shown here is derived from an EMBL/GenBank/DDBJ whole genome shotgun (WGS) entry which is preliminary data.</text>
</comment>
<feature type="compositionally biased region" description="Basic and acidic residues" evidence="1">
    <location>
        <begin position="50"/>
        <end position="82"/>
    </location>
</feature>
<feature type="transmembrane region" description="Helical" evidence="2">
    <location>
        <begin position="145"/>
        <end position="170"/>
    </location>
</feature>
<dbReference type="InterPro" id="IPR036259">
    <property type="entry name" value="MFS_trans_sf"/>
</dbReference>
<dbReference type="EMBL" id="DVHH01000246">
    <property type="protein sequence ID" value="HIR55948.1"/>
    <property type="molecule type" value="Genomic_DNA"/>
</dbReference>
<dbReference type="AlphaFoldDB" id="A0A9D1DNC3"/>
<protein>
    <submittedName>
        <fullName evidence="3">Uncharacterized protein</fullName>
    </submittedName>
</protein>
<evidence type="ECO:0000313" key="4">
    <source>
        <dbReference type="Proteomes" id="UP000824238"/>
    </source>
</evidence>
<reference evidence="3" key="2">
    <citation type="journal article" date="2021" name="PeerJ">
        <title>Extensive microbial diversity within the chicken gut microbiome revealed by metagenomics and culture.</title>
        <authorList>
            <person name="Gilroy R."/>
            <person name="Ravi A."/>
            <person name="Getino M."/>
            <person name="Pursley I."/>
            <person name="Horton D.L."/>
            <person name="Alikhan N.F."/>
            <person name="Baker D."/>
            <person name="Gharbi K."/>
            <person name="Hall N."/>
            <person name="Watson M."/>
            <person name="Adriaenssens E.M."/>
            <person name="Foster-Nyarko E."/>
            <person name="Jarju S."/>
            <person name="Secka A."/>
            <person name="Antonio M."/>
            <person name="Oren A."/>
            <person name="Chaudhuri R.R."/>
            <person name="La Ragione R."/>
            <person name="Hildebrand F."/>
            <person name="Pallen M.J."/>
        </authorList>
    </citation>
    <scope>NUCLEOTIDE SEQUENCE</scope>
    <source>
        <strain evidence="3">ChiGjej3B3-7149</strain>
    </source>
</reference>
<keyword evidence="2" id="KW-1133">Transmembrane helix</keyword>
<evidence type="ECO:0000313" key="3">
    <source>
        <dbReference type="EMBL" id="HIR55948.1"/>
    </source>
</evidence>
<keyword evidence="2" id="KW-0472">Membrane</keyword>
<sequence length="318" mass="35372">MRDNNTRMIHWRCTQCGWTTPINEALCSNPSCRAELGVYGVVVQPEEQEQTVRDSQAEELKPEKKPKNSDKKPEKPPKTSRSEKKKAKAAALREKKEAREARRAQSAASEDICRFPLKVLLPCFAGVYALNELACYLVWRTLGGSYTRWFAICIGFICAAAIGLVLVGVWSKRERGYVQIFKLITIPIIAGLVAFFATGEPFGLEPAIGIGSAVIALACSFISAVSRWLRERRYKSSSALALATAVTFALVVLSLIMPLTMSYNYTFLVGYYSGMVLMNTAAILVITAIEIIVTRRDPMTIYWFLLSLVYLRCISVAT</sequence>
<proteinExistence type="predicted"/>
<reference evidence="3" key="1">
    <citation type="submission" date="2020-10" db="EMBL/GenBank/DDBJ databases">
        <authorList>
            <person name="Gilroy R."/>
        </authorList>
    </citation>
    <scope>NUCLEOTIDE SEQUENCE</scope>
    <source>
        <strain evidence="3">ChiGjej3B3-7149</strain>
    </source>
</reference>
<evidence type="ECO:0000256" key="2">
    <source>
        <dbReference type="SAM" id="Phobius"/>
    </source>
</evidence>
<dbReference type="SUPFAM" id="SSF103473">
    <property type="entry name" value="MFS general substrate transporter"/>
    <property type="match status" value="1"/>
</dbReference>
<feature type="transmembrane region" description="Helical" evidence="2">
    <location>
        <begin position="119"/>
        <end position="139"/>
    </location>
</feature>
<feature type="region of interest" description="Disordered" evidence="1">
    <location>
        <begin position="47"/>
        <end position="92"/>
    </location>
</feature>
<evidence type="ECO:0000256" key="1">
    <source>
        <dbReference type="SAM" id="MobiDB-lite"/>
    </source>
</evidence>
<accession>A0A9D1DNC3</accession>
<dbReference type="Proteomes" id="UP000824238">
    <property type="component" value="Unassembled WGS sequence"/>
</dbReference>